<keyword evidence="4" id="KW-1185">Reference proteome</keyword>
<keyword evidence="2" id="KW-0732">Signal</keyword>
<keyword evidence="1" id="KW-0472">Membrane</keyword>
<gene>
    <name evidence="3" type="ORF">QRO08_09995</name>
</gene>
<protein>
    <submittedName>
        <fullName evidence="3">Uncharacterized protein</fullName>
    </submittedName>
</protein>
<sequence length="80" mass="8210">MFSQTRSVARKFGAKIAVAAMSLGAMTMARAADADPISQMMDAVNLSGVSAKVVACGLLIVGIALAFKGPDLGKRVVKKV</sequence>
<evidence type="ECO:0000313" key="3">
    <source>
        <dbReference type="EMBL" id="WIY50869.1"/>
    </source>
</evidence>
<dbReference type="RefSeq" id="WP_011795512.1">
    <property type="nucleotide sequence ID" value="NZ_CP023687.1"/>
</dbReference>
<evidence type="ECO:0000313" key="4">
    <source>
        <dbReference type="Proteomes" id="UP001242732"/>
    </source>
</evidence>
<accession>A0ABY9AVA7</accession>
<keyword evidence="1" id="KW-1133">Transmembrane helix</keyword>
<dbReference type="Proteomes" id="UP001242732">
    <property type="component" value="Chromosome"/>
</dbReference>
<evidence type="ECO:0000256" key="1">
    <source>
        <dbReference type="SAM" id="Phobius"/>
    </source>
</evidence>
<organism evidence="3 4">
    <name type="scientific">Paracidovorax citrulli</name>
    <name type="common">Acidovorax citrulli</name>
    <dbReference type="NCBI Taxonomy" id="80869"/>
    <lineage>
        <taxon>Bacteria</taxon>
        <taxon>Pseudomonadati</taxon>
        <taxon>Pseudomonadota</taxon>
        <taxon>Betaproteobacteria</taxon>
        <taxon>Burkholderiales</taxon>
        <taxon>Comamonadaceae</taxon>
        <taxon>Paracidovorax</taxon>
    </lineage>
</organism>
<reference evidence="3 4" key="1">
    <citation type="submission" date="2023-06" db="EMBL/GenBank/DDBJ databases">
        <authorList>
            <person name="Ham H."/>
            <person name="Park D.S."/>
        </authorList>
    </citation>
    <scope>NUCLEOTIDE SEQUENCE [LARGE SCALE GENOMIC DNA]</scope>
    <source>
        <strain evidence="3 4">KACC 17005</strain>
    </source>
</reference>
<evidence type="ECO:0000256" key="2">
    <source>
        <dbReference type="SAM" id="SignalP"/>
    </source>
</evidence>
<feature type="transmembrane region" description="Helical" evidence="1">
    <location>
        <begin position="47"/>
        <end position="67"/>
    </location>
</feature>
<keyword evidence="1" id="KW-0812">Transmembrane</keyword>
<feature type="signal peptide" evidence="2">
    <location>
        <begin position="1"/>
        <end position="31"/>
    </location>
</feature>
<feature type="chain" id="PRO_5045112051" evidence="2">
    <location>
        <begin position="32"/>
        <end position="80"/>
    </location>
</feature>
<name>A0ABY9AVA7_PARCI</name>
<proteinExistence type="predicted"/>
<dbReference type="EMBL" id="CP127363">
    <property type="protein sequence ID" value="WIY50869.1"/>
    <property type="molecule type" value="Genomic_DNA"/>
</dbReference>